<dbReference type="PRINTS" id="PR01438">
    <property type="entry name" value="UNVRSLSTRESS"/>
</dbReference>
<sequence>MGNGRRCQHQLYEVTMFHSILLASDGSAAAERACAITASLASSYSASVFIIHAFHKPPNILAEPNYNEQMNERRAAAYNLVDDVANRLKQQGVSNVTNAVIEGHASDVILNVIGTHHPDLLIIGARGMSPWRGLVMGSVSLAVTQRATCPVLVVK</sequence>
<comment type="similarity">
    <text evidence="1">Belongs to the universal stress protein A family.</text>
</comment>
<accession>A0A2A6RE02</accession>
<dbReference type="CDD" id="cd00293">
    <property type="entry name" value="USP-like"/>
    <property type="match status" value="1"/>
</dbReference>
<name>A0A2A6RE02_9CHLR</name>
<dbReference type="InterPro" id="IPR014729">
    <property type="entry name" value="Rossmann-like_a/b/a_fold"/>
</dbReference>
<dbReference type="OrthoDB" id="9777884at2"/>
<dbReference type="InterPro" id="IPR006016">
    <property type="entry name" value="UspA"/>
</dbReference>
<evidence type="ECO:0000256" key="1">
    <source>
        <dbReference type="ARBA" id="ARBA00008791"/>
    </source>
</evidence>
<dbReference type="Gene3D" id="3.40.50.620">
    <property type="entry name" value="HUPs"/>
    <property type="match status" value="1"/>
</dbReference>
<feature type="domain" description="UspA" evidence="2">
    <location>
        <begin position="16"/>
        <end position="155"/>
    </location>
</feature>
<dbReference type="InterPro" id="IPR006015">
    <property type="entry name" value="Universal_stress_UspA"/>
</dbReference>
<organism evidence="3 4">
    <name type="scientific">Candidatus Viridilinea mediisalina</name>
    <dbReference type="NCBI Taxonomy" id="2024553"/>
    <lineage>
        <taxon>Bacteria</taxon>
        <taxon>Bacillati</taxon>
        <taxon>Chloroflexota</taxon>
        <taxon>Chloroflexia</taxon>
        <taxon>Chloroflexales</taxon>
        <taxon>Chloroflexineae</taxon>
        <taxon>Oscillochloridaceae</taxon>
        <taxon>Candidatus Viridilinea</taxon>
    </lineage>
</organism>
<evidence type="ECO:0000313" key="3">
    <source>
        <dbReference type="EMBL" id="PDW00530.1"/>
    </source>
</evidence>
<reference evidence="4" key="1">
    <citation type="submission" date="2017-08" db="EMBL/GenBank/DDBJ databases">
        <authorList>
            <person name="Grouzdev D.S."/>
            <person name="Gaisin V.A."/>
            <person name="Rysina M.S."/>
            <person name="Gorlenko V.M."/>
        </authorList>
    </citation>
    <scope>NUCLEOTIDE SEQUENCE [LARGE SCALE GENOMIC DNA]</scope>
    <source>
        <strain evidence="4">Kir15-3F</strain>
    </source>
</reference>
<dbReference type="PANTHER" id="PTHR46268:SF6">
    <property type="entry name" value="UNIVERSAL STRESS PROTEIN UP12"/>
    <property type="match status" value="1"/>
</dbReference>
<gene>
    <name evidence="3" type="ORF">CJ255_20640</name>
</gene>
<keyword evidence="4" id="KW-1185">Reference proteome</keyword>
<evidence type="ECO:0000259" key="2">
    <source>
        <dbReference type="Pfam" id="PF00582"/>
    </source>
</evidence>
<dbReference type="EMBL" id="NQWI01000181">
    <property type="protein sequence ID" value="PDW00530.1"/>
    <property type="molecule type" value="Genomic_DNA"/>
</dbReference>
<dbReference type="Pfam" id="PF00582">
    <property type="entry name" value="Usp"/>
    <property type="match status" value="1"/>
</dbReference>
<protein>
    <recommendedName>
        <fullName evidence="2">UspA domain-containing protein</fullName>
    </recommendedName>
</protein>
<dbReference type="PANTHER" id="PTHR46268">
    <property type="entry name" value="STRESS RESPONSE PROTEIN NHAX"/>
    <property type="match status" value="1"/>
</dbReference>
<dbReference type="Proteomes" id="UP000220527">
    <property type="component" value="Unassembled WGS sequence"/>
</dbReference>
<dbReference type="SUPFAM" id="SSF52402">
    <property type="entry name" value="Adenine nucleotide alpha hydrolases-like"/>
    <property type="match status" value="1"/>
</dbReference>
<comment type="caution">
    <text evidence="3">The sequence shown here is derived from an EMBL/GenBank/DDBJ whole genome shotgun (WGS) entry which is preliminary data.</text>
</comment>
<proteinExistence type="inferred from homology"/>
<evidence type="ECO:0000313" key="4">
    <source>
        <dbReference type="Proteomes" id="UP000220527"/>
    </source>
</evidence>
<dbReference type="AlphaFoldDB" id="A0A2A6RE02"/>